<evidence type="ECO:0000313" key="1">
    <source>
        <dbReference type="EMBL" id="JAD74104.1"/>
    </source>
</evidence>
<proteinExistence type="predicted"/>
<sequence length="31" mass="3458">MYGSGHMIGEHQKNKNLGVWTNAGIIVLYII</sequence>
<dbReference type="EMBL" id="GBRH01223791">
    <property type="protein sequence ID" value="JAD74104.1"/>
    <property type="molecule type" value="Transcribed_RNA"/>
</dbReference>
<reference evidence="1" key="2">
    <citation type="journal article" date="2015" name="Data Brief">
        <title>Shoot transcriptome of the giant reed, Arundo donax.</title>
        <authorList>
            <person name="Barrero R.A."/>
            <person name="Guerrero F.D."/>
            <person name="Moolhuijzen P."/>
            <person name="Goolsby J.A."/>
            <person name="Tidwell J."/>
            <person name="Bellgard S.E."/>
            <person name="Bellgard M.I."/>
        </authorList>
    </citation>
    <scope>NUCLEOTIDE SEQUENCE</scope>
    <source>
        <tissue evidence="1">Shoot tissue taken approximately 20 cm above the soil surface</tissue>
    </source>
</reference>
<accession>A0A0A9CCV4</accession>
<protein>
    <submittedName>
        <fullName evidence="1">Uncharacterized protein</fullName>
    </submittedName>
</protein>
<name>A0A0A9CCV4_ARUDO</name>
<organism evidence="1">
    <name type="scientific">Arundo donax</name>
    <name type="common">Giant reed</name>
    <name type="synonym">Donax arundinaceus</name>
    <dbReference type="NCBI Taxonomy" id="35708"/>
    <lineage>
        <taxon>Eukaryota</taxon>
        <taxon>Viridiplantae</taxon>
        <taxon>Streptophyta</taxon>
        <taxon>Embryophyta</taxon>
        <taxon>Tracheophyta</taxon>
        <taxon>Spermatophyta</taxon>
        <taxon>Magnoliopsida</taxon>
        <taxon>Liliopsida</taxon>
        <taxon>Poales</taxon>
        <taxon>Poaceae</taxon>
        <taxon>PACMAD clade</taxon>
        <taxon>Arundinoideae</taxon>
        <taxon>Arundineae</taxon>
        <taxon>Arundo</taxon>
    </lineage>
</organism>
<dbReference type="AlphaFoldDB" id="A0A0A9CCV4"/>
<reference evidence="1" key="1">
    <citation type="submission" date="2014-09" db="EMBL/GenBank/DDBJ databases">
        <authorList>
            <person name="Magalhaes I.L.F."/>
            <person name="Oliveira U."/>
            <person name="Santos F.R."/>
            <person name="Vidigal T.H.D.A."/>
            <person name="Brescovit A.D."/>
            <person name="Santos A.J."/>
        </authorList>
    </citation>
    <scope>NUCLEOTIDE SEQUENCE</scope>
    <source>
        <tissue evidence="1">Shoot tissue taken approximately 20 cm above the soil surface</tissue>
    </source>
</reference>